<evidence type="ECO:0000256" key="9">
    <source>
        <dbReference type="ARBA" id="ARBA00023180"/>
    </source>
</evidence>
<keyword evidence="19" id="KW-1185">Reference proteome</keyword>
<dbReference type="PANTHER" id="PTHR10963:SF22">
    <property type="entry name" value="GLYCOSIDASE CRH2-RELATED"/>
    <property type="match status" value="1"/>
</dbReference>
<evidence type="ECO:0000256" key="5">
    <source>
        <dbReference type="ARBA" id="ARBA00022679"/>
    </source>
</evidence>
<dbReference type="RefSeq" id="XP_019041415.1">
    <property type="nucleotide sequence ID" value="XM_019186667.1"/>
</dbReference>
<protein>
    <recommendedName>
        <fullName evidence="14">Crh-like protein</fullName>
        <ecNumber evidence="14">3.2.-.-</ecNumber>
    </recommendedName>
</protein>
<keyword evidence="6" id="KW-0732">Signal</keyword>
<dbReference type="Pfam" id="PF00722">
    <property type="entry name" value="Glyco_hydro_16"/>
    <property type="match status" value="1"/>
</dbReference>
<keyword evidence="8 14" id="KW-0472">Membrane</keyword>
<dbReference type="PANTHER" id="PTHR10963">
    <property type="entry name" value="GLYCOSYL HYDROLASE-RELATED"/>
    <property type="match status" value="1"/>
</dbReference>
<feature type="region of interest" description="Disordered" evidence="16">
    <location>
        <begin position="338"/>
        <end position="403"/>
    </location>
</feature>
<dbReference type="EMBL" id="KV454208">
    <property type="protein sequence ID" value="ODQ62208.1"/>
    <property type="molecule type" value="Genomic_DNA"/>
</dbReference>
<keyword evidence="5" id="KW-0808">Transferase</keyword>
<comment type="subcellular location">
    <subcellularLocation>
        <location evidence="2">Membrane</location>
        <topology evidence="2">Lipid-anchor</topology>
        <topology evidence="2">GPI-anchor</topology>
    </subcellularLocation>
</comment>
<organism evidence="18 19">
    <name type="scientific">Wickerhamomyces anomalus (strain ATCC 58044 / CBS 1984 / NCYC 433 / NRRL Y-366-8)</name>
    <name type="common">Yeast</name>
    <name type="synonym">Hansenula anomala</name>
    <dbReference type="NCBI Taxonomy" id="683960"/>
    <lineage>
        <taxon>Eukaryota</taxon>
        <taxon>Fungi</taxon>
        <taxon>Dikarya</taxon>
        <taxon>Ascomycota</taxon>
        <taxon>Saccharomycotina</taxon>
        <taxon>Saccharomycetes</taxon>
        <taxon>Phaffomycetales</taxon>
        <taxon>Wickerhamomycetaceae</taxon>
        <taxon>Wickerhamomyces</taxon>
    </lineage>
</organism>
<dbReference type="GO" id="GO:0008843">
    <property type="term" value="F:endochitinase activity"/>
    <property type="evidence" value="ECO:0007669"/>
    <property type="project" value="UniProtKB-EC"/>
</dbReference>
<dbReference type="InterPro" id="IPR017168">
    <property type="entry name" value="CHR-like"/>
</dbReference>
<dbReference type="FunFam" id="2.60.120.200:FF:000159">
    <property type="entry name" value="Glycosidase"/>
    <property type="match status" value="1"/>
</dbReference>
<evidence type="ECO:0000256" key="8">
    <source>
        <dbReference type="ARBA" id="ARBA00023136"/>
    </source>
</evidence>
<reference evidence="18 19" key="1">
    <citation type="journal article" date="2016" name="Proc. Natl. Acad. Sci. U.S.A.">
        <title>Comparative genomics of biotechnologically important yeasts.</title>
        <authorList>
            <person name="Riley R."/>
            <person name="Haridas S."/>
            <person name="Wolfe K.H."/>
            <person name="Lopes M.R."/>
            <person name="Hittinger C.T."/>
            <person name="Goeker M."/>
            <person name="Salamov A.A."/>
            <person name="Wisecaver J.H."/>
            <person name="Long T.M."/>
            <person name="Calvey C.H."/>
            <person name="Aerts A.L."/>
            <person name="Barry K.W."/>
            <person name="Choi C."/>
            <person name="Clum A."/>
            <person name="Coughlan A.Y."/>
            <person name="Deshpande S."/>
            <person name="Douglass A.P."/>
            <person name="Hanson S.J."/>
            <person name="Klenk H.-P."/>
            <person name="LaButti K.M."/>
            <person name="Lapidus A."/>
            <person name="Lindquist E.A."/>
            <person name="Lipzen A.M."/>
            <person name="Meier-Kolthoff J.P."/>
            <person name="Ohm R.A."/>
            <person name="Otillar R.P."/>
            <person name="Pangilinan J.L."/>
            <person name="Peng Y."/>
            <person name="Rokas A."/>
            <person name="Rosa C.A."/>
            <person name="Scheuner C."/>
            <person name="Sibirny A.A."/>
            <person name="Slot J.C."/>
            <person name="Stielow J.B."/>
            <person name="Sun H."/>
            <person name="Kurtzman C.P."/>
            <person name="Blackwell M."/>
            <person name="Grigoriev I.V."/>
            <person name="Jeffries T.W."/>
        </authorList>
    </citation>
    <scope>NUCLEOTIDE SEQUENCE [LARGE SCALE GENOMIC DNA]</scope>
    <source>
        <strain evidence="19">ATCC 58044 / CBS 1984 / NCYC 433 / NRRL Y-366-8</strain>
    </source>
</reference>
<evidence type="ECO:0000259" key="17">
    <source>
        <dbReference type="PROSITE" id="PS51762"/>
    </source>
</evidence>
<accession>A0A1E3PA14</accession>
<evidence type="ECO:0000256" key="15">
    <source>
        <dbReference type="PIRSR" id="PIRSR037299-1"/>
    </source>
</evidence>
<dbReference type="CDD" id="cd02183">
    <property type="entry name" value="GH16_fungal_CRH1_transglycosylase"/>
    <property type="match status" value="1"/>
</dbReference>
<dbReference type="GO" id="GO:0098552">
    <property type="term" value="C:side of membrane"/>
    <property type="evidence" value="ECO:0007669"/>
    <property type="project" value="UniProtKB-KW"/>
</dbReference>
<dbReference type="GO" id="GO:0031505">
    <property type="term" value="P:fungal-type cell wall organization"/>
    <property type="evidence" value="ECO:0007669"/>
    <property type="project" value="TreeGrafter"/>
</dbReference>
<evidence type="ECO:0000256" key="1">
    <source>
        <dbReference type="ARBA" id="ARBA00000822"/>
    </source>
</evidence>
<evidence type="ECO:0000256" key="2">
    <source>
        <dbReference type="ARBA" id="ARBA00004589"/>
    </source>
</evidence>
<dbReference type="PROSITE" id="PS51762">
    <property type="entry name" value="GH16_2"/>
    <property type="match status" value="1"/>
</dbReference>
<dbReference type="AlphaFoldDB" id="A0A1E3PA14"/>
<gene>
    <name evidence="18" type="ORF">WICANDRAFT_98752</name>
</gene>
<evidence type="ECO:0000256" key="16">
    <source>
        <dbReference type="SAM" id="MobiDB-lite"/>
    </source>
</evidence>
<keyword evidence="10" id="KW-0449">Lipoprotein</keyword>
<evidence type="ECO:0000256" key="12">
    <source>
        <dbReference type="ARBA" id="ARBA00023316"/>
    </source>
</evidence>
<keyword evidence="12" id="KW-0961">Cell wall biogenesis/degradation</keyword>
<evidence type="ECO:0000256" key="6">
    <source>
        <dbReference type="ARBA" id="ARBA00022729"/>
    </source>
</evidence>
<dbReference type="GeneID" id="30203913"/>
<name>A0A1E3PA14_WICAA</name>
<evidence type="ECO:0000256" key="4">
    <source>
        <dbReference type="ARBA" id="ARBA00022676"/>
    </source>
</evidence>
<proteinExistence type="inferred from homology"/>
<evidence type="ECO:0000256" key="13">
    <source>
        <dbReference type="ARBA" id="ARBA00038074"/>
    </source>
</evidence>
<evidence type="ECO:0000256" key="10">
    <source>
        <dbReference type="ARBA" id="ARBA00023288"/>
    </source>
</evidence>
<comment type="similarity">
    <text evidence="13">Belongs to the glycosyl hydrolase 16 family. CRH1 subfamily.</text>
</comment>
<evidence type="ECO:0000256" key="3">
    <source>
        <dbReference type="ARBA" id="ARBA00022622"/>
    </source>
</evidence>
<dbReference type="GO" id="GO:0005975">
    <property type="term" value="P:carbohydrate metabolic process"/>
    <property type="evidence" value="ECO:0007669"/>
    <property type="project" value="InterPro"/>
</dbReference>
<dbReference type="CDD" id="cd06923">
    <property type="entry name" value="ChtBD1_GH16"/>
    <property type="match status" value="1"/>
</dbReference>
<dbReference type="Proteomes" id="UP000094112">
    <property type="component" value="Unassembled WGS sequence"/>
</dbReference>
<dbReference type="STRING" id="683960.A0A1E3PA14"/>
<keyword evidence="11" id="KW-0326">Glycosidase</keyword>
<keyword evidence="9" id="KW-0325">Glycoprotein</keyword>
<keyword evidence="3" id="KW-0336">GPI-anchor</keyword>
<feature type="compositionally biased region" description="Low complexity" evidence="16">
    <location>
        <begin position="353"/>
        <end position="403"/>
    </location>
</feature>
<keyword evidence="7 14" id="KW-0378">Hydrolase</keyword>
<dbReference type="InterPro" id="IPR000757">
    <property type="entry name" value="Beta-glucanase-like"/>
</dbReference>
<dbReference type="EC" id="3.2.-.-" evidence="14"/>
<dbReference type="GO" id="GO:0016757">
    <property type="term" value="F:glycosyltransferase activity"/>
    <property type="evidence" value="ECO:0007669"/>
    <property type="project" value="UniProtKB-KW"/>
</dbReference>
<dbReference type="Gene3D" id="2.60.120.200">
    <property type="match status" value="1"/>
</dbReference>
<dbReference type="SUPFAM" id="SSF49899">
    <property type="entry name" value="Concanavalin A-like lectins/glucanases"/>
    <property type="match status" value="1"/>
</dbReference>
<evidence type="ECO:0000256" key="11">
    <source>
        <dbReference type="ARBA" id="ARBA00023295"/>
    </source>
</evidence>
<feature type="active site" description="Proton donor" evidence="15">
    <location>
        <position position="171"/>
    </location>
</feature>
<comment type="catalytic activity">
    <reaction evidence="1">
        <text>Random endo-hydrolysis of N-acetyl-beta-D-glucosaminide (1-&gt;4)-beta-linkages in chitin and chitodextrins.</text>
        <dbReference type="EC" id="3.2.1.14"/>
    </reaction>
</comment>
<evidence type="ECO:0000256" key="14">
    <source>
        <dbReference type="PIRNR" id="PIRNR037299"/>
    </source>
</evidence>
<dbReference type="GO" id="GO:0009277">
    <property type="term" value="C:fungal-type cell wall"/>
    <property type="evidence" value="ECO:0007669"/>
    <property type="project" value="TreeGrafter"/>
</dbReference>
<sequence length="444" mass="48614">MAQLQQRIPPKETNLVAADDSDNDKYKTIYCNATSNCPEDLPCCSQYGVCGTGMNCLGGCNPHFSFKKEACMAMPVCKNFTTEFKDTEVAKDINDYLGNPDDTDWVYSGFIADYDDSMILAMPNQSSGTVLSSTRYVWYGKVSATLKSSHLAGVVSAFILFSNSQDEIDYEFVGYNLESAETNYYYQAVLNYTNSFHANVSDTFENYHTFEIDWTPEQITWLIDGDAKRVLKKEDTYNETTKRYYYPQTPSRVQVSLWPAGAKTNAVGTVEWAGGNINWDSDDIKDYGYYYMFLKSIEVQCYDPPQGTLIEGDNAYVYNNSKLFDTEYIMITDDETELGSKDASGLDPDKDSSSSASSSSSLSSSSSSSKGSKTSSDSDSSSTGTSDDSTKTSGSLAASSASPTATGFVQFAGSSTSSVSHSNGASYESFSLFSIIVSVLMLFA</sequence>
<dbReference type="InterPro" id="IPR050546">
    <property type="entry name" value="Glycosyl_Hydrlase_16"/>
</dbReference>
<feature type="active site" description="Nucleophile" evidence="15">
    <location>
        <position position="167"/>
    </location>
</feature>
<evidence type="ECO:0000313" key="18">
    <source>
        <dbReference type="EMBL" id="ODQ62208.1"/>
    </source>
</evidence>
<evidence type="ECO:0000256" key="7">
    <source>
        <dbReference type="ARBA" id="ARBA00022801"/>
    </source>
</evidence>
<feature type="domain" description="GH16" evidence="17">
    <location>
        <begin position="19"/>
        <end position="281"/>
    </location>
</feature>
<dbReference type="InterPro" id="IPR013320">
    <property type="entry name" value="ConA-like_dom_sf"/>
</dbReference>
<dbReference type="PIRSF" id="PIRSF037299">
    <property type="entry name" value="Glycosidase_CRH1_prd"/>
    <property type="match status" value="1"/>
</dbReference>
<dbReference type="OrthoDB" id="4781at2759"/>
<evidence type="ECO:0000313" key="19">
    <source>
        <dbReference type="Proteomes" id="UP000094112"/>
    </source>
</evidence>
<keyword evidence="4" id="KW-0328">Glycosyltransferase</keyword>